<reference evidence="2" key="1">
    <citation type="submission" date="2021-01" db="EMBL/GenBank/DDBJ databases">
        <authorList>
            <person name="Corre E."/>
            <person name="Pelletier E."/>
            <person name="Niang G."/>
            <person name="Scheremetjew M."/>
            <person name="Finn R."/>
            <person name="Kale V."/>
            <person name="Holt S."/>
            <person name="Cochrane G."/>
            <person name="Meng A."/>
            <person name="Brown T."/>
            <person name="Cohen L."/>
        </authorList>
    </citation>
    <scope>NUCLEOTIDE SEQUENCE</scope>
    <source>
        <strain evidence="2">MM31A-1</strain>
    </source>
</reference>
<gene>
    <name evidence="2" type="ORF">CDEB00056_LOCUS5781</name>
</gene>
<dbReference type="Gene3D" id="1.25.40.60">
    <property type="match status" value="1"/>
</dbReference>
<organism evidence="2">
    <name type="scientific">Chaetoceros debilis</name>
    <dbReference type="NCBI Taxonomy" id="122233"/>
    <lineage>
        <taxon>Eukaryota</taxon>
        <taxon>Sar</taxon>
        <taxon>Stramenopiles</taxon>
        <taxon>Ochrophyta</taxon>
        <taxon>Bacillariophyta</taxon>
        <taxon>Coscinodiscophyceae</taxon>
        <taxon>Chaetocerotophycidae</taxon>
        <taxon>Chaetocerotales</taxon>
        <taxon>Chaetocerotaceae</taxon>
        <taxon>Chaetoceros</taxon>
    </lineage>
</organism>
<dbReference type="Pfam" id="PF00995">
    <property type="entry name" value="Sec1"/>
    <property type="match status" value="1"/>
</dbReference>
<evidence type="ECO:0008006" key="3">
    <source>
        <dbReference type="Google" id="ProtNLM"/>
    </source>
</evidence>
<dbReference type="SUPFAM" id="SSF56815">
    <property type="entry name" value="Sec1/munc18-like (SM) proteins"/>
    <property type="match status" value="1"/>
</dbReference>
<dbReference type="InterPro" id="IPR043127">
    <property type="entry name" value="Sec-1-like_dom3a"/>
</dbReference>
<dbReference type="PIRSF" id="PIRSF005715">
    <property type="entry name" value="VPS45_Sec1"/>
    <property type="match status" value="1"/>
</dbReference>
<sequence length="601" mass="67003">MLDAIKTCRGYIDRIISSDKSRGMKVLLLDAFTTQIAACTISQSTILSKEVYLVSRLDSNADNPHLDDGGLPGNNNNNMKDGKTGHLKAVCFLRPTEINIGLLVKELTRPRFAEYHIYFSGILTSNFLRLLADNDSHELVKTVQEFYADYLPIHDDLITLNCRNTVAMTVSAGTSWARDHAHLYERNRQGVEAILLSLKRQPTAIRYQGSSALAQQMARDIHERIVSDQIFHFRRTNTHTTGGSGPGGRPRGGCHLVIVDRVDDPVTPLLSQWTYQAMVHELLGLNNNRVVLKGAPNVAKELEEVVLSSTEDDFFRANRLSNFGELGEAIQTLLKDYQAQTQRSNSSNLNTIEDMQNFMEKFPELRSQSHNVSKHVAIMGELARLVDVCHLMDVSQFEQELACADDQSIHTRELMDKLGSMHIKIPDKLRLGLLYALRYEHSANMHRAKSEMRKGGVPDEMIDLMDTILKYAGSRSRGPGLYGMGLDGKSNIMSKMTKSFMTSVQGVSNVYAQHNPLLVDTLEAIAKGKLKQESHPFIVGKGGFDEIPSEVIVFMAGGVTYEEASKVSEFNQSNFGKMRVILAGSTIHNSTSFLDELRGLP</sequence>
<comment type="similarity">
    <text evidence="1">Belongs to the STXBP/unc-18/SEC1 family.</text>
</comment>
<evidence type="ECO:0000313" key="2">
    <source>
        <dbReference type="EMBL" id="CAE0460940.1"/>
    </source>
</evidence>
<dbReference type="PANTHER" id="PTHR11679">
    <property type="entry name" value="VESICLE PROTEIN SORTING-ASSOCIATED"/>
    <property type="match status" value="1"/>
</dbReference>
<dbReference type="InterPro" id="IPR027482">
    <property type="entry name" value="Sec1-like_dom2"/>
</dbReference>
<dbReference type="InterPro" id="IPR001619">
    <property type="entry name" value="Sec1-like"/>
</dbReference>
<dbReference type="Gene3D" id="3.90.830.10">
    <property type="entry name" value="Syntaxin Binding Protein 1, Chain A, domain 2"/>
    <property type="match status" value="1"/>
</dbReference>
<dbReference type="Gene3D" id="3.40.50.2060">
    <property type="match status" value="1"/>
</dbReference>
<accession>A0A7S3PZI4</accession>
<name>A0A7S3PZI4_9STRA</name>
<protein>
    <recommendedName>
        <fullName evidence="3">Vacuolar protein sorting-associated protein 45</fullName>
    </recommendedName>
</protein>
<dbReference type="InterPro" id="IPR036045">
    <property type="entry name" value="Sec1-like_sf"/>
</dbReference>
<dbReference type="InterPro" id="IPR043154">
    <property type="entry name" value="Sec-1-like_dom1"/>
</dbReference>
<proteinExistence type="inferred from homology"/>
<evidence type="ECO:0000256" key="1">
    <source>
        <dbReference type="ARBA" id="ARBA00009884"/>
    </source>
</evidence>
<dbReference type="AlphaFoldDB" id="A0A7S3PZI4"/>
<dbReference type="Gene3D" id="3.40.50.1910">
    <property type="match status" value="1"/>
</dbReference>
<dbReference type="GO" id="GO:0016192">
    <property type="term" value="P:vesicle-mediated transport"/>
    <property type="evidence" value="ECO:0007669"/>
    <property type="project" value="InterPro"/>
</dbReference>
<dbReference type="EMBL" id="HBIO01007678">
    <property type="protein sequence ID" value="CAE0460940.1"/>
    <property type="molecule type" value="Transcribed_RNA"/>
</dbReference>